<reference evidence="1 2" key="1">
    <citation type="journal article" date="2016" name="Nat. Commun.">
        <title>Thousands of microbial genomes shed light on interconnected biogeochemical processes in an aquifer system.</title>
        <authorList>
            <person name="Anantharaman K."/>
            <person name="Brown C.T."/>
            <person name="Hug L.A."/>
            <person name="Sharon I."/>
            <person name="Castelle C.J."/>
            <person name="Probst A.J."/>
            <person name="Thomas B.C."/>
            <person name="Singh A."/>
            <person name="Wilkins M.J."/>
            <person name="Karaoz U."/>
            <person name="Brodie E.L."/>
            <person name="Williams K.H."/>
            <person name="Hubbard S.S."/>
            <person name="Banfield J.F."/>
        </authorList>
    </citation>
    <scope>NUCLEOTIDE SEQUENCE [LARGE SCALE GENOMIC DNA]</scope>
</reference>
<proteinExistence type="predicted"/>
<accession>A0A1G2HFJ7</accession>
<evidence type="ECO:0000313" key="2">
    <source>
        <dbReference type="Proteomes" id="UP000179153"/>
    </source>
</evidence>
<evidence type="ECO:0008006" key="3">
    <source>
        <dbReference type="Google" id="ProtNLM"/>
    </source>
</evidence>
<evidence type="ECO:0000313" key="1">
    <source>
        <dbReference type="EMBL" id="OGZ61245.1"/>
    </source>
</evidence>
<dbReference type="EMBL" id="MHOI01000024">
    <property type="protein sequence ID" value="OGZ61245.1"/>
    <property type="molecule type" value="Genomic_DNA"/>
</dbReference>
<comment type="caution">
    <text evidence="1">The sequence shown here is derived from an EMBL/GenBank/DDBJ whole genome shotgun (WGS) entry which is preliminary data.</text>
</comment>
<dbReference type="InterPro" id="IPR019270">
    <property type="entry name" value="DUF2283"/>
</dbReference>
<protein>
    <recommendedName>
        <fullName evidence="3">DUF2283 domain-containing protein</fullName>
    </recommendedName>
</protein>
<sequence length="93" mass="10812">MSCEPILPDIENETRVHFAEGFYFTYDRKAQTAYVHFIGDTRRAVCRTIEIVKDEVLLDVDDEGHPIGIEILNVEQDKFYLLQLINPTKLARN</sequence>
<gene>
    <name evidence="1" type="ORF">A2932_00155</name>
</gene>
<dbReference type="STRING" id="1802163.A2932_00155"/>
<name>A0A1G2HFJ7_9BACT</name>
<organism evidence="1 2">
    <name type="scientific">Candidatus Spechtbacteria bacterium RIFCSPLOWO2_01_FULL_46_10</name>
    <dbReference type="NCBI Taxonomy" id="1802163"/>
    <lineage>
        <taxon>Bacteria</taxon>
        <taxon>Candidatus Spechtiibacteriota</taxon>
    </lineage>
</organism>
<dbReference type="AlphaFoldDB" id="A0A1G2HFJ7"/>
<dbReference type="Proteomes" id="UP000179153">
    <property type="component" value="Unassembled WGS sequence"/>
</dbReference>
<dbReference type="Pfam" id="PF10049">
    <property type="entry name" value="DUF2283"/>
    <property type="match status" value="1"/>
</dbReference>